<protein>
    <submittedName>
        <fullName evidence="1">Uncharacterized protein</fullName>
    </submittedName>
</protein>
<evidence type="ECO:0000313" key="3">
    <source>
        <dbReference type="Proteomes" id="UP000224740"/>
    </source>
</evidence>
<name>A0A347TLV5_9BACT</name>
<keyword evidence="3" id="KW-1185">Reference proteome</keyword>
<sequence length="197" mass="23713">MKLEYAGLKPMINEHGVCFKDGKEDKFAYLEYAIDILLAIDHEHEKKRKYSHELKEQRISPQEIIDILIKYHPDLEETMNKEINNYLIHLDNEEDSIEHNLVLSNIERETFINNLKIMREYKIQRAKNKIFYFHCIETIVEVILKREIKEIDAPFNERFWHIFQTLEGALNKHKIRSDLKISRSNEQLKAMLLIDLY</sequence>
<evidence type="ECO:0000313" key="2">
    <source>
        <dbReference type="EMBL" id="PHO14452.1"/>
    </source>
</evidence>
<gene>
    <name evidence="1" type="ORF">AMRN_1856</name>
    <name evidence="2" type="ORF">CPH92_11610</name>
</gene>
<dbReference type="AlphaFoldDB" id="A0A347TLV5"/>
<dbReference type="Proteomes" id="UP000264693">
    <property type="component" value="Chromosome"/>
</dbReference>
<reference evidence="3" key="1">
    <citation type="submission" date="2017-09" db="EMBL/GenBank/DDBJ databases">
        <title>Arcobacter canalis sp. nov., a new species isolated from a water canal contaminated with urban sewage.</title>
        <authorList>
            <person name="Perez-Cataluna A."/>
            <person name="Salas-Masso N."/>
            <person name="Figueras M.J."/>
        </authorList>
    </citation>
    <scope>NUCLEOTIDE SEQUENCE [LARGE SCALE GENOMIC DNA]</scope>
    <source>
        <strain evidence="3">CECT 7727</strain>
    </source>
</reference>
<organism evidence="1 4">
    <name type="scientific">Malaciobacter marinus</name>
    <dbReference type="NCBI Taxonomy" id="505249"/>
    <lineage>
        <taxon>Bacteria</taxon>
        <taxon>Pseudomonadati</taxon>
        <taxon>Campylobacterota</taxon>
        <taxon>Epsilonproteobacteria</taxon>
        <taxon>Campylobacterales</taxon>
        <taxon>Arcobacteraceae</taxon>
        <taxon>Malaciobacter</taxon>
    </lineage>
</organism>
<dbReference type="EMBL" id="NXAO01000054">
    <property type="protein sequence ID" value="PHO14452.1"/>
    <property type="molecule type" value="Genomic_DNA"/>
</dbReference>
<proteinExistence type="predicted"/>
<evidence type="ECO:0000313" key="1">
    <source>
        <dbReference type="EMBL" id="AXX87583.1"/>
    </source>
</evidence>
<dbReference type="Proteomes" id="UP000224740">
    <property type="component" value="Unassembled WGS sequence"/>
</dbReference>
<evidence type="ECO:0000313" key="4">
    <source>
        <dbReference type="Proteomes" id="UP000264693"/>
    </source>
</evidence>
<reference evidence="2" key="2">
    <citation type="submission" date="2017-09" db="EMBL/GenBank/DDBJ databases">
        <authorList>
            <person name="Perez-Cataluna A."/>
            <person name="Figueras M.J."/>
            <person name="Salas-Masso N."/>
        </authorList>
    </citation>
    <scope>NUCLEOTIDE SEQUENCE</scope>
    <source>
        <strain evidence="2">CECT 7727</strain>
    </source>
</reference>
<reference evidence="1 4" key="3">
    <citation type="submission" date="2018-08" db="EMBL/GenBank/DDBJ databases">
        <title>Complete genome of the Arcobacter marinus type strain JCM 15502.</title>
        <authorList>
            <person name="Miller W.G."/>
            <person name="Yee E."/>
            <person name="Huynh S."/>
            <person name="Parker C.T."/>
        </authorList>
    </citation>
    <scope>NUCLEOTIDE SEQUENCE [LARGE SCALE GENOMIC DNA]</scope>
    <source>
        <strain evidence="1 4">JCM 15502</strain>
    </source>
</reference>
<dbReference type="EMBL" id="CP032101">
    <property type="protein sequence ID" value="AXX87583.1"/>
    <property type="molecule type" value="Genomic_DNA"/>
</dbReference>
<dbReference type="RefSeq" id="WP_099312018.1">
    <property type="nucleotide sequence ID" value="NZ_CP032101.1"/>
</dbReference>
<dbReference type="KEGG" id="amar:AMRN_1856"/>
<accession>A0A347TLV5</accession>